<evidence type="ECO:0000313" key="1">
    <source>
        <dbReference type="EMBL" id="KAF4452317.1"/>
    </source>
</evidence>
<keyword evidence="2" id="KW-1185">Reference proteome</keyword>
<dbReference type="AlphaFoldDB" id="A0A8H4KJG7"/>
<dbReference type="Proteomes" id="UP000605986">
    <property type="component" value="Unassembled WGS sequence"/>
</dbReference>
<name>A0A8H4KJG7_9HYPO</name>
<comment type="caution">
    <text evidence="1">The sequence shown here is derived from an EMBL/GenBank/DDBJ whole genome shotgun (WGS) entry which is preliminary data.</text>
</comment>
<dbReference type="EMBL" id="JAADJG010000192">
    <property type="protein sequence ID" value="KAF4452317.1"/>
    <property type="molecule type" value="Genomic_DNA"/>
</dbReference>
<gene>
    <name evidence="1" type="ORF">F53441_4835</name>
</gene>
<protein>
    <submittedName>
        <fullName evidence="1">Uncharacterized protein</fullName>
    </submittedName>
</protein>
<evidence type="ECO:0000313" key="2">
    <source>
        <dbReference type="Proteomes" id="UP000605986"/>
    </source>
</evidence>
<proteinExistence type="predicted"/>
<reference evidence="1" key="1">
    <citation type="submission" date="2020-01" db="EMBL/GenBank/DDBJ databases">
        <title>Identification and distribution of gene clusters putatively required for synthesis of sphingolipid metabolism inhibitors in phylogenetically diverse species of the filamentous fungus Fusarium.</title>
        <authorList>
            <person name="Kim H.-S."/>
            <person name="Busman M."/>
            <person name="Brown D.W."/>
            <person name="Divon H."/>
            <person name="Uhlig S."/>
            <person name="Proctor R.H."/>
        </authorList>
    </citation>
    <scope>NUCLEOTIDE SEQUENCE</scope>
    <source>
        <strain evidence="1">NRRL 53441</strain>
    </source>
</reference>
<dbReference type="OrthoDB" id="5090029at2759"/>
<organism evidence="1 2">
    <name type="scientific">Fusarium austroafricanum</name>
    <dbReference type="NCBI Taxonomy" id="2364996"/>
    <lineage>
        <taxon>Eukaryota</taxon>
        <taxon>Fungi</taxon>
        <taxon>Dikarya</taxon>
        <taxon>Ascomycota</taxon>
        <taxon>Pezizomycotina</taxon>
        <taxon>Sordariomycetes</taxon>
        <taxon>Hypocreomycetidae</taxon>
        <taxon>Hypocreales</taxon>
        <taxon>Nectriaceae</taxon>
        <taxon>Fusarium</taxon>
        <taxon>Fusarium concolor species complex</taxon>
    </lineage>
</organism>
<accession>A0A8H4KJG7</accession>
<sequence length="378" mass="43248">MNTQDNMEAPFPFEDLPKELQIKTVRELMPPMVVPEDIASDNCFDVTQERVTVNNLVLASRGFQYMIGIIRRLTGVSLRSGLTFTLDPLVDTMLVRNMKLPRFRIGLLLYPLPVRKLLTISEYPMLPDFLDPAGWLSDLADEWMWNLPGVDPVAPWKGLPFLTTLPNLAHLPKIEEMVVSIQKCPFAWHIEGFQQYGPPVLGNRTSNLNYWGLTRDYPFPHGGNFFEGLGIPADTGIPWRFPLDADGNEEDRISDPVDLRFNTTRNYCNYCKPNIGFLGYNRGNTSLGGKWAGFRYHLQTQEVEFRPLTWDEVKGYVHRMHTPPGVALATLPGNHHPQFIARVWIIRGEAQPEPEMNWAAVKEWEEGDPDWVQQLETT</sequence>